<proteinExistence type="predicted"/>
<dbReference type="AlphaFoldDB" id="A0A5K7S311"/>
<feature type="modified residue" description="4-aspartylphosphate" evidence="2">
    <location>
        <position position="64"/>
    </location>
</feature>
<dbReference type="Gene3D" id="3.40.50.2300">
    <property type="match status" value="1"/>
</dbReference>
<dbReference type="PANTHER" id="PTHR43719">
    <property type="entry name" value="TWO-COMPONENT HISTIDINE KINASE"/>
    <property type="match status" value="1"/>
</dbReference>
<evidence type="ECO:0000256" key="1">
    <source>
        <dbReference type="ARBA" id="ARBA00022553"/>
    </source>
</evidence>
<keyword evidence="1 2" id="KW-0597">Phosphoprotein</keyword>
<dbReference type="InterPro" id="IPR001789">
    <property type="entry name" value="Sig_transdc_resp-reg_receiver"/>
</dbReference>
<dbReference type="Proteomes" id="UP001193389">
    <property type="component" value="Chromosome"/>
</dbReference>
<evidence type="ECO:0000313" key="5">
    <source>
        <dbReference type="Proteomes" id="UP001193389"/>
    </source>
</evidence>
<organism evidence="4 5">
    <name type="scientific">Aquipluma nitroreducens</name>
    <dbReference type="NCBI Taxonomy" id="2010828"/>
    <lineage>
        <taxon>Bacteria</taxon>
        <taxon>Pseudomonadati</taxon>
        <taxon>Bacteroidota</taxon>
        <taxon>Bacteroidia</taxon>
        <taxon>Marinilabiliales</taxon>
        <taxon>Prolixibacteraceae</taxon>
        <taxon>Aquipluma</taxon>
    </lineage>
</organism>
<protein>
    <submittedName>
        <fullName evidence="4">Two-component system sensor histidine kinase</fullName>
    </submittedName>
</protein>
<dbReference type="InterPro" id="IPR011006">
    <property type="entry name" value="CheY-like_superfamily"/>
</dbReference>
<name>A0A5K7S311_9BACT</name>
<dbReference type="SUPFAM" id="SSF52172">
    <property type="entry name" value="CheY-like"/>
    <property type="match status" value="1"/>
</dbReference>
<dbReference type="EMBL" id="AP018694">
    <property type="protein sequence ID" value="BBE15887.1"/>
    <property type="molecule type" value="Genomic_DNA"/>
</dbReference>
<dbReference type="KEGG" id="anf:AQPE_0023"/>
<dbReference type="PROSITE" id="PS50110">
    <property type="entry name" value="RESPONSE_REGULATORY"/>
    <property type="match status" value="1"/>
</dbReference>
<dbReference type="PANTHER" id="PTHR43719:SF28">
    <property type="entry name" value="PEROXIDE STRESS-ACTIVATED HISTIDINE KINASE MAK1-RELATED"/>
    <property type="match status" value="1"/>
</dbReference>
<dbReference type="CDD" id="cd17546">
    <property type="entry name" value="REC_hyHK_CKI1_RcsC-like"/>
    <property type="match status" value="1"/>
</dbReference>
<gene>
    <name evidence="4" type="ORF">AQPE_0023</name>
</gene>
<evidence type="ECO:0000313" key="4">
    <source>
        <dbReference type="EMBL" id="BBE15887.1"/>
    </source>
</evidence>
<dbReference type="GO" id="GO:0016301">
    <property type="term" value="F:kinase activity"/>
    <property type="evidence" value="ECO:0007669"/>
    <property type="project" value="UniProtKB-KW"/>
</dbReference>
<reference evidence="4" key="1">
    <citation type="journal article" date="2020" name="Int. J. Syst. Evol. Microbiol.">
        <title>Aquipluma nitroreducens gen. nov. sp. nov., a novel facultatively anaerobic bacterium isolated from a freshwater lake.</title>
        <authorList>
            <person name="Watanabe M."/>
            <person name="Kojima H."/>
            <person name="Fukui M."/>
        </authorList>
    </citation>
    <scope>NUCLEOTIDE SEQUENCE</scope>
    <source>
        <strain evidence="4">MeG22</strain>
    </source>
</reference>
<keyword evidence="5" id="KW-1185">Reference proteome</keyword>
<sequence>MEFSDTTYSWLGKTVLIVEDNETSNIYFEAALRKTKAVLIWARNGLDAVEIVKNKNQVDLILMDINMPKLDGIEATRIIKGINPEIVIVVQTAFILSGEERMCQEAGCDEFITKPIRLKYLLDTLNRYLASPKEI</sequence>
<evidence type="ECO:0000256" key="2">
    <source>
        <dbReference type="PROSITE-ProRule" id="PRU00169"/>
    </source>
</evidence>
<dbReference type="RefSeq" id="WP_318349004.1">
    <property type="nucleotide sequence ID" value="NZ_AP018694.1"/>
</dbReference>
<feature type="domain" description="Response regulatory" evidence="3">
    <location>
        <begin position="14"/>
        <end position="129"/>
    </location>
</feature>
<dbReference type="SMART" id="SM00448">
    <property type="entry name" value="REC"/>
    <property type="match status" value="1"/>
</dbReference>
<dbReference type="InterPro" id="IPR050956">
    <property type="entry name" value="2C_system_His_kinase"/>
</dbReference>
<dbReference type="GO" id="GO:0000160">
    <property type="term" value="P:phosphorelay signal transduction system"/>
    <property type="evidence" value="ECO:0007669"/>
    <property type="project" value="InterPro"/>
</dbReference>
<evidence type="ECO:0000259" key="3">
    <source>
        <dbReference type="PROSITE" id="PS50110"/>
    </source>
</evidence>
<accession>A0A5K7S311</accession>
<keyword evidence="4" id="KW-0808">Transferase</keyword>
<keyword evidence="4" id="KW-0418">Kinase</keyword>
<dbReference type="Pfam" id="PF00072">
    <property type="entry name" value="Response_reg"/>
    <property type="match status" value="1"/>
</dbReference>